<reference evidence="3" key="1">
    <citation type="submission" date="2023-06" db="EMBL/GenBank/DDBJ databases">
        <title>Genome-scale phylogeny and comparative genomics of the fungal order Sordariales.</title>
        <authorList>
            <consortium name="Lawrence Berkeley National Laboratory"/>
            <person name="Hensen N."/>
            <person name="Bonometti L."/>
            <person name="Westerberg I."/>
            <person name="Brannstrom I.O."/>
            <person name="Guillou S."/>
            <person name="Cros-Aarteil S."/>
            <person name="Calhoun S."/>
            <person name="Haridas S."/>
            <person name="Kuo A."/>
            <person name="Mondo S."/>
            <person name="Pangilinan J."/>
            <person name="Riley R."/>
            <person name="Labutti K."/>
            <person name="Andreopoulos B."/>
            <person name="Lipzen A."/>
            <person name="Chen C."/>
            <person name="Yanf M."/>
            <person name="Daum C."/>
            <person name="Ng V."/>
            <person name="Clum A."/>
            <person name="Steindorff A."/>
            <person name="Ohm R."/>
            <person name="Martin F."/>
            <person name="Silar P."/>
            <person name="Natvig D."/>
            <person name="Lalanne C."/>
            <person name="Gautier V."/>
            <person name="Ament-Velasquez S.L."/>
            <person name="Kruys A."/>
            <person name="Hutchinson M.I."/>
            <person name="Powell A.J."/>
            <person name="Barry K."/>
            <person name="Miller A.N."/>
            <person name="Grigoriev I.V."/>
            <person name="Debuchy R."/>
            <person name="Gladieux P."/>
            <person name="Thoren M.H."/>
            <person name="Johannesson H."/>
        </authorList>
    </citation>
    <scope>NUCLEOTIDE SEQUENCE</scope>
    <source>
        <strain evidence="3">CBS 606.72</strain>
    </source>
</reference>
<keyword evidence="4" id="KW-1185">Reference proteome</keyword>
<evidence type="ECO:0000313" key="3">
    <source>
        <dbReference type="EMBL" id="KAK0622371.1"/>
    </source>
</evidence>
<evidence type="ECO:0000256" key="1">
    <source>
        <dbReference type="SAM" id="MobiDB-lite"/>
    </source>
</evidence>
<feature type="signal peptide" evidence="2">
    <location>
        <begin position="1"/>
        <end position="15"/>
    </location>
</feature>
<sequence>MKFTLVITAAAGAIAAPYVPSVSVPSHSVSVPAHSVSVPAYAVPSYNPEEVKASVISWSATTPSAVPELEERDNEEHEHSSSVSIPAHTLPSAVPSVPEHTIPVHEEETAAPLSPLAKTLKDLTTLIVEIKELVSGDVELIKSILSDPTSVIPTELTSAVSSLKAHLEMILKIVVPRLLALLLKLTTVKITQVDIQAVLSLLDEVKFILKLVESCVEDLVAELEADVLKLVAKELKTVLDLVLTTAGPVVKFVLAVVSTVNGLTGLVDKVTTVVGEIEVVEGLVEKVLALLPVEIPL</sequence>
<accession>A0AA40C1Z5</accession>
<name>A0AA40C1Z5_9PEZI</name>
<dbReference type="AlphaFoldDB" id="A0AA40C1Z5"/>
<proteinExistence type="predicted"/>
<dbReference type="EMBL" id="JAULSU010000003">
    <property type="protein sequence ID" value="KAK0622371.1"/>
    <property type="molecule type" value="Genomic_DNA"/>
</dbReference>
<feature type="region of interest" description="Disordered" evidence="1">
    <location>
        <begin position="64"/>
        <end position="96"/>
    </location>
</feature>
<protein>
    <submittedName>
        <fullName evidence="3">Uncharacterized protein</fullName>
    </submittedName>
</protein>
<gene>
    <name evidence="3" type="ORF">B0T14DRAFT_563828</name>
</gene>
<evidence type="ECO:0000256" key="2">
    <source>
        <dbReference type="SAM" id="SignalP"/>
    </source>
</evidence>
<dbReference type="Proteomes" id="UP001175000">
    <property type="component" value="Unassembled WGS sequence"/>
</dbReference>
<keyword evidence="2" id="KW-0732">Signal</keyword>
<organism evidence="3 4">
    <name type="scientific">Immersiella caudata</name>
    <dbReference type="NCBI Taxonomy" id="314043"/>
    <lineage>
        <taxon>Eukaryota</taxon>
        <taxon>Fungi</taxon>
        <taxon>Dikarya</taxon>
        <taxon>Ascomycota</taxon>
        <taxon>Pezizomycotina</taxon>
        <taxon>Sordariomycetes</taxon>
        <taxon>Sordariomycetidae</taxon>
        <taxon>Sordariales</taxon>
        <taxon>Lasiosphaeriaceae</taxon>
        <taxon>Immersiella</taxon>
    </lineage>
</organism>
<comment type="caution">
    <text evidence="3">The sequence shown here is derived from an EMBL/GenBank/DDBJ whole genome shotgun (WGS) entry which is preliminary data.</text>
</comment>
<evidence type="ECO:0000313" key="4">
    <source>
        <dbReference type="Proteomes" id="UP001175000"/>
    </source>
</evidence>
<feature type="chain" id="PRO_5041406067" evidence="2">
    <location>
        <begin position="16"/>
        <end position="297"/>
    </location>
</feature>